<dbReference type="Gene3D" id="3.40.50.880">
    <property type="match status" value="1"/>
</dbReference>
<dbReference type="RefSeq" id="WP_255914961.1">
    <property type="nucleotide sequence ID" value="NZ_JANFQO010000012.1"/>
</dbReference>
<evidence type="ECO:0000313" key="3">
    <source>
        <dbReference type="Proteomes" id="UP001165498"/>
    </source>
</evidence>
<dbReference type="PROSITE" id="PS51273">
    <property type="entry name" value="GATASE_TYPE_1"/>
    <property type="match status" value="1"/>
</dbReference>
<dbReference type="NCBIfam" id="NF006562">
    <property type="entry name" value="PRK09065.1"/>
    <property type="match status" value="1"/>
</dbReference>
<dbReference type="EMBL" id="JANFQO010000012">
    <property type="protein sequence ID" value="MCQ4165770.1"/>
    <property type="molecule type" value="Genomic_DNA"/>
</dbReference>
<dbReference type="SUPFAM" id="SSF52317">
    <property type="entry name" value="Class I glutamine amidotransferase-like"/>
    <property type="match status" value="1"/>
</dbReference>
<dbReference type="InterPro" id="IPR029062">
    <property type="entry name" value="Class_I_gatase-like"/>
</dbReference>
<dbReference type="PANTHER" id="PTHR42695:SF5">
    <property type="entry name" value="GLUTAMINE AMIDOTRANSFERASE YLR126C-RELATED"/>
    <property type="match status" value="1"/>
</dbReference>
<dbReference type="InterPro" id="IPR044992">
    <property type="entry name" value="ChyE-like"/>
</dbReference>
<dbReference type="Proteomes" id="UP001165498">
    <property type="component" value="Unassembled WGS sequence"/>
</dbReference>
<keyword evidence="3" id="KW-1185">Reference proteome</keyword>
<dbReference type="CDD" id="cd01741">
    <property type="entry name" value="GATase1_1"/>
    <property type="match status" value="1"/>
</dbReference>
<comment type="caution">
    <text evidence="2">The sequence shown here is derived from an EMBL/GenBank/DDBJ whole genome shotgun (WGS) entry which is preliminary data.</text>
</comment>
<sequence>MQKLLILQTGSTLPQLAARHGDFAAWFARGAGLGRGEFDVVRCDRGEALPAATRYAGVLVTGSASMVTERADWSERSAEWLARLVHADTVPVLGVCYGHQLLAHGLGGTVDWNPRGRQIGTKPLSRSAAARGDALFHGLDENFRAQTTHQQVVTVAPPGATVLASSALDPHQALRLGERAWGVQFHPEFSAGIMAGYIRGRSERLRSEGQDPQTLLRECGPAPAARRLLRRFVHLARSRRD</sequence>
<organism evidence="2 3">
    <name type="scientific">Tahibacter harae</name>
    <dbReference type="NCBI Taxonomy" id="2963937"/>
    <lineage>
        <taxon>Bacteria</taxon>
        <taxon>Pseudomonadati</taxon>
        <taxon>Pseudomonadota</taxon>
        <taxon>Gammaproteobacteria</taxon>
        <taxon>Lysobacterales</taxon>
        <taxon>Rhodanobacteraceae</taxon>
        <taxon>Tahibacter</taxon>
    </lineage>
</organism>
<dbReference type="Pfam" id="PF00117">
    <property type="entry name" value="GATase"/>
    <property type="match status" value="1"/>
</dbReference>
<proteinExistence type="predicted"/>
<gene>
    <name evidence="2" type="ORF">NM961_13700</name>
</gene>
<reference evidence="2" key="1">
    <citation type="submission" date="2022-07" db="EMBL/GenBank/DDBJ databases">
        <title>Tahibacter sp., a new gammaproteobacterium isolated from the silt sample collected at pig farm.</title>
        <authorList>
            <person name="Chen H."/>
        </authorList>
    </citation>
    <scope>NUCLEOTIDE SEQUENCE</scope>
    <source>
        <strain evidence="2">P2K</strain>
    </source>
</reference>
<dbReference type="InterPro" id="IPR017926">
    <property type="entry name" value="GATASE"/>
</dbReference>
<accession>A0ABT1QTZ8</accession>
<evidence type="ECO:0000259" key="1">
    <source>
        <dbReference type="Pfam" id="PF00117"/>
    </source>
</evidence>
<evidence type="ECO:0000313" key="2">
    <source>
        <dbReference type="EMBL" id="MCQ4165770.1"/>
    </source>
</evidence>
<dbReference type="PANTHER" id="PTHR42695">
    <property type="entry name" value="GLUTAMINE AMIDOTRANSFERASE YLR126C-RELATED"/>
    <property type="match status" value="1"/>
</dbReference>
<keyword evidence="2" id="KW-0315">Glutamine amidotransferase</keyword>
<name>A0ABT1QTZ8_9GAMM</name>
<protein>
    <submittedName>
        <fullName evidence="2">Glutamine amidotransferase</fullName>
    </submittedName>
</protein>
<feature type="domain" description="Glutamine amidotransferase" evidence="1">
    <location>
        <begin position="39"/>
        <end position="192"/>
    </location>
</feature>